<dbReference type="EC" id="3.2.1.143" evidence="2"/>
<dbReference type="PANTHER" id="PTHR12837:SF15">
    <property type="entry name" value="POLY(ADP-RIBOSE) GLYCOHYDROLASE"/>
    <property type="match status" value="1"/>
</dbReference>
<dbReference type="Pfam" id="PF20811">
    <property type="entry name" value="PARG_cat_N"/>
    <property type="match status" value="1"/>
</dbReference>
<dbReference type="Pfam" id="PF05028">
    <property type="entry name" value="PARG_cat_C"/>
    <property type="match status" value="1"/>
</dbReference>
<dbReference type="GO" id="GO:0005634">
    <property type="term" value="C:nucleus"/>
    <property type="evidence" value="ECO:0007669"/>
    <property type="project" value="TreeGrafter"/>
</dbReference>
<dbReference type="GO" id="GO:0005737">
    <property type="term" value="C:cytoplasm"/>
    <property type="evidence" value="ECO:0007669"/>
    <property type="project" value="TreeGrafter"/>
</dbReference>
<evidence type="ECO:0000313" key="8">
    <source>
        <dbReference type="EMBL" id="KAK4881298.1"/>
    </source>
</evidence>
<dbReference type="GO" id="GO:0009225">
    <property type="term" value="P:nucleotide-sugar metabolic process"/>
    <property type="evidence" value="ECO:0007669"/>
    <property type="project" value="TreeGrafter"/>
</dbReference>
<dbReference type="GO" id="GO:1990966">
    <property type="term" value="P:ATP generation from poly-ADP-D-ribose"/>
    <property type="evidence" value="ECO:0007669"/>
    <property type="project" value="TreeGrafter"/>
</dbReference>
<organism evidence="8 9">
    <name type="scientific">Aquatica leii</name>
    <dbReference type="NCBI Taxonomy" id="1421715"/>
    <lineage>
        <taxon>Eukaryota</taxon>
        <taxon>Metazoa</taxon>
        <taxon>Ecdysozoa</taxon>
        <taxon>Arthropoda</taxon>
        <taxon>Hexapoda</taxon>
        <taxon>Insecta</taxon>
        <taxon>Pterygota</taxon>
        <taxon>Neoptera</taxon>
        <taxon>Endopterygota</taxon>
        <taxon>Coleoptera</taxon>
        <taxon>Polyphaga</taxon>
        <taxon>Elateriformia</taxon>
        <taxon>Elateroidea</taxon>
        <taxon>Lampyridae</taxon>
        <taxon>Luciolinae</taxon>
        <taxon>Aquatica</taxon>
    </lineage>
</organism>
<comment type="caution">
    <text evidence="8">The sequence shown here is derived from an EMBL/GenBank/DDBJ whole genome shotgun (WGS) entry which is preliminary data.</text>
</comment>
<feature type="active site" evidence="4">
    <location>
        <position position="264"/>
    </location>
</feature>
<evidence type="ECO:0000256" key="3">
    <source>
        <dbReference type="ARBA" id="ARBA00022801"/>
    </source>
</evidence>
<feature type="binding site" evidence="5">
    <location>
        <position position="267"/>
    </location>
    <ligand>
        <name>substrate</name>
    </ligand>
</feature>
<keyword evidence="3" id="KW-0378">Hydrolase</keyword>
<dbReference type="GO" id="GO:0005975">
    <property type="term" value="P:carbohydrate metabolic process"/>
    <property type="evidence" value="ECO:0007669"/>
    <property type="project" value="InterPro"/>
</dbReference>
<evidence type="ECO:0000259" key="6">
    <source>
        <dbReference type="Pfam" id="PF05028"/>
    </source>
</evidence>
<dbReference type="GO" id="GO:0004649">
    <property type="term" value="F:poly(ADP-ribose) glycohydrolase activity"/>
    <property type="evidence" value="ECO:0007669"/>
    <property type="project" value="UniProtKB-EC"/>
</dbReference>
<name>A0AAN7QJP5_9COLE</name>
<gene>
    <name evidence="8" type="ORF">RN001_004617</name>
</gene>
<feature type="domain" description="PARG catalytic Macro" evidence="6">
    <location>
        <begin position="231"/>
        <end position="433"/>
    </location>
</feature>
<evidence type="ECO:0000256" key="5">
    <source>
        <dbReference type="PIRSR" id="PIRSR607724-2"/>
    </source>
</evidence>
<dbReference type="EMBL" id="JARPUR010000002">
    <property type="protein sequence ID" value="KAK4881298.1"/>
    <property type="molecule type" value="Genomic_DNA"/>
</dbReference>
<feature type="domain" description="PARG helical" evidence="7">
    <location>
        <begin position="111"/>
        <end position="222"/>
    </location>
</feature>
<dbReference type="GO" id="GO:0006282">
    <property type="term" value="P:regulation of DNA repair"/>
    <property type="evidence" value="ECO:0007669"/>
    <property type="project" value="InterPro"/>
</dbReference>
<dbReference type="InterPro" id="IPR048362">
    <property type="entry name" value="PARG_helical"/>
</dbReference>
<evidence type="ECO:0000256" key="1">
    <source>
        <dbReference type="ARBA" id="ARBA00009545"/>
    </source>
</evidence>
<reference evidence="9" key="1">
    <citation type="submission" date="2023-01" db="EMBL/GenBank/DDBJ databases">
        <title>Key to firefly adult light organ development and bioluminescence: homeobox transcription factors regulate luciferase expression and transportation to peroxisome.</title>
        <authorList>
            <person name="Fu X."/>
        </authorList>
    </citation>
    <scope>NUCLEOTIDE SEQUENCE [LARGE SCALE GENOMIC DNA]</scope>
</reference>
<evidence type="ECO:0000313" key="9">
    <source>
        <dbReference type="Proteomes" id="UP001353858"/>
    </source>
</evidence>
<protein>
    <recommendedName>
        <fullName evidence="2">poly(ADP-ribose) glycohydrolase</fullName>
        <ecNumber evidence="2">3.2.1.143</ecNumber>
    </recommendedName>
</protein>
<keyword evidence="9" id="KW-1185">Reference proteome</keyword>
<dbReference type="PANTHER" id="PTHR12837">
    <property type="entry name" value="POLY ADP-RIBOSE GLYCOHYDROLASE"/>
    <property type="match status" value="1"/>
</dbReference>
<feature type="active site" evidence="4">
    <location>
        <position position="282"/>
    </location>
</feature>
<evidence type="ECO:0000256" key="2">
    <source>
        <dbReference type="ARBA" id="ARBA00012255"/>
    </source>
</evidence>
<proteinExistence type="inferred from homology"/>
<evidence type="ECO:0000259" key="7">
    <source>
        <dbReference type="Pfam" id="PF20811"/>
    </source>
</evidence>
<dbReference type="AlphaFoldDB" id="A0AAN7QJP5"/>
<dbReference type="InterPro" id="IPR046372">
    <property type="entry name" value="PARG_cat_C"/>
</dbReference>
<comment type="similarity">
    <text evidence="1">Belongs to the poly(ADP-ribose) glycohydrolase family.</text>
</comment>
<dbReference type="InterPro" id="IPR007724">
    <property type="entry name" value="Poly_GlycHdrlase"/>
</dbReference>
<evidence type="ECO:0000256" key="4">
    <source>
        <dbReference type="PIRSR" id="PIRSR607724-1"/>
    </source>
</evidence>
<feature type="binding site" evidence="5">
    <location>
        <position position="281"/>
    </location>
    <ligand>
        <name>substrate</name>
    </ligand>
</feature>
<feature type="active site" evidence="4">
    <location>
        <position position="283"/>
    </location>
</feature>
<feature type="binding site" evidence="5">
    <location>
        <position position="322"/>
    </location>
    <ligand>
        <name>substrate</name>
    </ligand>
</feature>
<sequence length="531" mass="61110">MDNINDLYCGHGPWDFNIQNINDLTDHVNLCETVLGNDTDELNENVVRMPFWNPSNASEEINRWSTIRRTLSQPITTCIELEEAIKKYNKHTQEFSALRYFLDEFSDAIYAKRFFTKVLPGIIKLALRLPELLQRSVPIIKQNTVSSISLSQLQIASLLANAFLCTFPCKSSLCPGINFNRLFASHTRIKRIKCVSEKLKSICHYFDRIIDNEPTGILTFERKSFNNEELPNWENINNKLGETKVCIKCTGLIEDDADGCLQVDFANKNVGGGVLAYGCVQEEIRFIICPELLISRLFTEQLGSTEALVITGAERYSTYTGYGDSYEWSGDYIDNTPLDAFARRRTTIVAIDATRFTKSLEQYKTTHVLRELNKAFSGFHSNCKEQLPAVATGNWGCGAYRGDPNLKFLIQLMACNISKRDMVYFTFNNNELSTKLKEMYLFLKNNNVTICQLWEYLKWFSLTKLKADHLYTFIYYIHFNKTMYSLDDFSNFSTKNFQNLITKQDRNKKVANNETNEDDLNDLSVLFQSNI</sequence>
<accession>A0AAN7QJP5</accession>
<dbReference type="Proteomes" id="UP001353858">
    <property type="component" value="Unassembled WGS sequence"/>
</dbReference>